<keyword evidence="6 11" id="KW-0812">Transmembrane</keyword>
<reference evidence="12 13" key="1">
    <citation type="submission" date="2018-08" db="EMBL/GenBank/DDBJ databases">
        <title>Genomic Encyclopedia of Type Strains, Phase IV (KMG-IV): sequencing the most valuable type-strain genomes for metagenomic binning, comparative biology and taxonomic classification.</title>
        <authorList>
            <person name="Goeker M."/>
        </authorList>
    </citation>
    <scope>NUCLEOTIDE SEQUENCE [LARGE SCALE GENOMIC DNA]</scope>
    <source>
        <strain evidence="12 13">BW863</strain>
    </source>
</reference>
<gene>
    <name evidence="12" type="ORF">DES32_0621</name>
</gene>
<dbReference type="GO" id="GO:0050897">
    <property type="term" value="F:cobalt ion binding"/>
    <property type="evidence" value="ECO:0007669"/>
    <property type="project" value="TreeGrafter"/>
</dbReference>
<dbReference type="Gene3D" id="1.20.58.340">
    <property type="entry name" value="Magnesium transport protein CorA, transmembrane region"/>
    <property type="match status" value="2"/>
</dbReference>
<keyword evidence="13" id="KW-1185">Reference proteome</keyword>
<dbReference type="InterPro" id="IPR045863">
    <property type="entry name" value="CorA_TM1_TM2"/>
</dbReference>
<evidence type="ECO:0000256" key="8">
    <source>
        <dbReference type="ARBA" id="ARBA00022989"/>
    </source>
</evidence>
<keyword evidence="9" id="KW-0406">Ion transport</keyword>
<dbReference type="Pfam" id="PF01544">
    <property type="entry name" value="CorA"/>
    <property type="match status" value="1"/>
</dbReference>
<dbReference type="GO" id="GO:0015095">
    <property type="term" value="F:magnesium ion transmembrane transporter activity"/>
    <property type="evidence" value="ECO:0007669"/>
    <property type="project" value="TreeGrafter"/>
</dbReference>
<evidence type="ECO:0000256" key="5">
    <source>
        <dbReference type="ARBA" id="ARBA00022519"/>
    </source>
</evidence>
<keyword evidence="10 11" id="KW-0472">Membrane</keyword>
<comment type="similarity">
    <text evidence="2">Belongs to the CorA metal ion transporter (MIT) (TC 1.A.35) family.</text>
</comment>
<proteinExistence type="inferred from homology"/>
<dbReference type="Gene3D" id="3.30.460.20">
    <property type="entry name" value="CorA soluble domain-like"/>
    <property type="match status" value="1"/>
</dbReference>
<dbReference type="GO" id="GO:0000287">
    <property type="term" value="F:magnesium ion binding"/>
    <property type="evidence" value="ECO:0007669"/>
    <property type="project" value="TreeGrafter"/>
</dbReference>
<dbReference type="GO" id="GO:0005886">
    <property type="term" value="C:plasma membrane"/>
    <property type="evidence" value="ECO:0007669"/>
    <property type="project" value="UniProtKB-SubCell"/>
</dbReference>
<protein>
    <submittedName>
        <fullName evidence="12">Zinc transporter</fullName>
    </submittedName>
</protein>
<dbReference type="AlphaFoldDB" id="A0A3D9Z581"/>
<name>A0A3D9Z581_9HYPH</name>
<dbReference type="SUPFAM" id="SSF143865">
    <property type="entry name" value="CorA soluble domain-like"/>
    <property type="match status" value="1"/>
</dbReference>
<dbReference type="PANTHER" id="PTHR46494">
    <property type="entry name" value="CORA FAMILY METAL ION TRANSPORTER (EUROFUNG)"/>
    <property type="match status" value="1"/>
</dbReference>
<evidence type="ECO:0000256" key="2">
    <source>
        <dbReference type="ARBA" id="ARBA00009765"/>
    </source>
</evidence>
<comment type="subcellular location">
    <subcellularLocation>
        <location evidence="1">Cell membrane</location>
        <topology evidence="1">Multi-pass membrane protein</topology>
    </subcellularLocation>
</comment>
<comment type="caution">
    <text evidence="12">The sequence shown here is derived from an EMBL/GenBank/DDBJ whole genome shotgun (WGS) entry which is preliminary data.</text>
</comment>
<dbReference type="InterPro" id="IPR002523">
    <property type="entry name" value="MgTranspt_CorA/ZnTranspt_ZntB"/>
</dbReference>
<evidence type="ECO:0000256" key="7">
    <source>
        <dbReference type="ARBA" id="ARBA00022833"/>
    </source>
</evidence>
<dbReference type="Proteomes" id="UP000256900">
    <property type="component" value="Unassembled WGS sequence"/>
</dbReference>
<accession>A0A3D9Z581</accession>
<dbReference type="RefSeq" id="WP_165204035.1">
    <property type="nucleotide sequence ID" value="NZ_CP025086.1"/>
</dbReference>
<keyword evidence="7" id="KW-0862">Zinc</keyword>
<organism evidence="12 13">
    <name type="scientific">Methylovirgula ligni</name>
    <dbReference type="NCBI Taxonomy" id="569860"/>
    <lineage>
        <taxon>Bacteria</taxon>
        <taxon>Pseudomonadati</taxon>
        <taxon>Pseudomonadota</taxon>
        <taxon>Alphaproteobacteria</taxon>
        <taxon>Hyphomicrobiales</taxon>
        <taxon>Beijerinckiaceae</taxon>
        <taxon>Methylovirgula</taxon>
    </lineage>
</organism>
<dbReference type="EMBL" id="QUMO01000001">
    <property type="protein sequence ID" value="REF89400.1"/>
    <property type="molecule type" value="Genomic_DNA"/>
</dbReference>
<evidence type="ECO:0000256" key="1">
    <source>
        <dbReference type="ARBA" id="ARBA00004651"/>
    </source>
</evidence>
<dbReference type="PANTHER" id="PTHR46494:SF3">
    <property type="entry name" value="ZINC TRANSPORT PROTEIN ZNTB"/>
    <property type="match status" value="1"/>
</dbReference>
<evidence type="ECO:0000256" key="4">
    <source>
        <dbReference type="ARBA" id="ARBA00022475"/>
    </source>
</evidence>
<keyword evidence="8 11" id="KW-1133">Transmembrane helix</keyword>
<feature type="transmembrane region" description="Helical" evidence="11">
    <location>
        <begin position="283"/>
        <end position="307"/>
    </location>
</feature>
<evidence type="ECO:0000313" key="12">
    <source>
        <dbReference type="EMBL" id="REF89400.1"/>
    </source>
</evidence>
<evidence type="ECO:0000256" key="3">
    <source>
        <dbReference type="ARBA" id="ARBA00022448"/>
    </source>
</evidence>
<dbReference type="GO" id="GO:0015087">
    <property type="term" value="F:cobalt ion transmembrane transporter activity"/>
    <property type="evidence" value="ECO:0007669"/>
    <property type="project" value="TreeGrafter"/>
</dbReference>
<dbReference type="SUPFAM" id="SSF144083">
    <property type="entry name" value="Magnesium transport protein CorA, transmembrane region"/>
    <property type="match status" value="1"/>
</dbReference>
<evidence type="ECO:0000256" key="10">
    <source>
        <dbReference type="ARBA" id="ARBA00023136"/>
    </source>
</evidence>
<sequence>MDDTPAAPSALSAAGQTLPGQTLPGLVWAFRIHADGTPEALPIDQPIDTVSEDGWLWLHFNLADARACALLPKFEDLPAEAAVALTAPDGTQQLHVDDNCVYGVFADLIADIDGATQHFGYLHFAMTDRVLISARRRAMSAAESARQALDRGRKLHRVASLFELIVDHVADSIDKYSDELDEDMDEIEDELWQRASRDQRERLAKARKAAVHLHRQMQGLLALFERVGPKLDSAPPPDLRVKTNILMQRLENLDRDIIAMRERAHMLQEEVALKIAEDTNRSLYLLTIITTFFLPASLVAGIFGMNVKNLPFTEISSGFFWSMVILVGASLAILVIMQRMRILLR</sequence>
<evidence type="ECO:0000256" key="11">
    <source>
        <dbReference type="SAM" id="Phobius"/>
    </source>
</evidence>
<evidence type="ECO:0000256" key="6">
    <source>
        <dbReference type="ARBA" id="ARBA00022692"/>
    </source>
</evidence>
<feature type="transmembrane region" description="Helical" evidence="11">
    <location>
        <begin position="319"/>
        <end position="337"/>
    </location>
</feature>
<keyword evidence="3" id="KW-0813">Transport</keyword>
<keyword evidence="5" id="KW-0997">Cell inner membrane</keyword>
<keyword evidence="4" id="KW-1003">Cell membrane</keyword>
<evidence type="ECO:0000313" key="13">
    <source>
        <dbReference type="Proteomes" id="UP000256900"/>
    </source>
</evidence>
<dbReference type="InterPro" id="IPR045861">
    <property type="entry name" value="CorA_cytoplasmic_dom"/>
</dbReference>
<evidence type="ECO:0000256" key="9">
    <source>
        <dbReference type="ARBA" id="ARBA00023065"/>
    </source>
</evidence>